<reference evidence="2" key="1">
    <citation type="journal article" date="2022" name="bioRxiv">
        <title>Sequencing and chromosome-scale assembly of the giantPleurodeles waltlgenome.</title>
        <authorList>
            <person name="Brown T."/>
            <person name="Elewa A."/>
            <person name="Iarovenko S."/>
            <person name="Subramanian E."/>
            <person name="Araus A.J."/>
            <person name="Petzold A."/>
            <person name="Susuki M."/>
            <person name="Suzuki K.-i.T."/>
            <person name="Hayashi T."/>
            <person name="Toyoda A."/>
            <person name="Oliveira C."/>
            <person name="Osipova E."/>
            <person name="Leigh N.D."/>
            <person name="Simon A."/>
            <person name="Yun M.H."/>
        </authorList>
    </citation>
    <scope>NUCLEOTIDE SEQUENCE</scope>
    <source>
        <strain evidence="2">20211129_DDA</strain>
        <tissue evidence="2">Liver</tissue>
    </source>
</reference>
<feature type="region of interest" description="Disordered" evidence="1">
    <location>
        <begin position="32"/>
        <end position="61"/>
    </location>
</feature>
<evidence type="ECO:0000256" key="1">
    <source>
        <dbReference type="SAM" id="MobiDB-lite"/>
    </source>
</evidence>
<keyword evidence="3" id="KW-1185">Reference proteome</keyword>
<sequence>MRRRSWLQRRTHRRRRLCSSFVSGRQRLAFPTGKLKQSQHRAEIIGQEEEESEDSKGGFETSNANQAEIRSLCEHLGKKIDELAGRTAVLEEEVGELRMVVEENKEQIRYLEEGEAGVMAKMEYLVNNQRRNNLRFLRVPEGLEEGDLKGFMARLIKQEVNVEESEEDIAKDIQRVNRVLAKMPPNRDRPRKIGNWVKE</sequence>
<organism evidence="2 3">
    <name type="scientific">Pleurodeles waltl</name>
    <name type="common">Iberian ribbed newt</name>
    <dbReference type="NCBI Taxonomy" id="8319"/>
    <lineage>
        <taxon>Eukaryota</taxon>
        <taxon>Metazoa</taxon>
        <taxon>Chordata</taxon>
        <taxon>Craniata</taxon>
        <taxon>Vertebrata</taxon>
        <taxon>Euteleostomi</taxon>
        <taxon>Amphibia</taxon>
        <taxon>Batrachia</taxon>
        <taxon>Caudata</taxon>
        <taxon>Salamandroidea</taxon>
        <taxon>Salamandridae</taxon>
        <taxon>Pleurodelinae</taxon>
        <taxon>Pleurodeles</taxon>
    </lineage>
</organism>
<name>A0AAV7NI29_PLEWA</name>
<accession>A0AAV7NI29</accession>
<dbReference type="PANTHER" id="PTHR11505">
    <property type="entry name" value="L1 TRANSPOSABLE ELEMENT-RELATED"/>
    <property type="match status" value="1"/>
</dbReference>
<comment type="caution">
    <text evidence="2">The sequence shown here is derived from an EMBL/GenBank/DDBJ whole genome shotgun (WGS) entry which is preliminary data.</text>
</comment>
<dbReference type="Gene3D" id="3.30.70.1820">
    <property type="entry name" value="L1 transposable element, RRM domain"/>
    <property type="match status" value="1"/>
</dbReference>
<dbReference type="InterPro" id="IPR004244">
    <property type="entry name" value="Transposase_22"/>
</dbReference>
<gene>
    <name evidence="2" type="ORF">NDU88_002572</name>
</gene>
<protein>
    <submittedName>
        <fullName evidence="2">Uncharacterized protein</fullName>
    </submittedName>
</protein>
<dbReference type="EMBL" id="JANPWB010000012">
    <property type="protein sequence ID" value="KAJ1114334.1"/>
    <property type="molecule type" value="Genomic_DNA"/>
</dbReference>
<evidence type="ECO:0000313" key="2">
    <source>
        <dbReference type="EMBL" id="KAJ1114334.1"/>
    </source>
</evidence>
<dbReference type="AlphaFoldDB" id="A0AAV7NI29"/>
<evidence type="ECO:0000313" key="3">
    <source>
        <dbReference type="Proteomes" id="UP001066276"/>
    </source>
</evidence>
<dbReference type="Proteomes" id="UP001066276">
    <property type="component" value="Chromosome 8"/>
</dbReference>
<proteinExistence type="predicted"/>